<evidence type="ECO:0000256" key="4">
    <source>
        <dbReference type="ARBA" id="ARBA00023002"/>
    </source>
</evidence>
<dbReference type="SUPFAM" id="SSF48264">
    <property type="entry name" value="Cytochrome P450"/>
    <property type="match status" value="1"/>
</dbReference>
<evidence type="ECO:0000256" key="8">
    <source>
        <dbReference type="ARBA" id="ARBA00060591"/>
    </source>
</evidence>
<dbReference type="GO" id="GO:0020037">
    <property type="term" value="F:heme binding"/>
    <property type="evidence" value="ECO:0007669"/>
    <property type="project" value="InterPro"/>
</dbReference>
<comment type="caution">
    <text evidence="10">The sequence shown here is derived from an EMBL/GenBank/DDBJ whole genome shotgun (WGS) entry which is preliminary data.</text>
</comment>
<evidence type="ECO:0000256" key="6">
    <source>
        <dbReference type="ARBA" id="ARBA00023027"/>
    </source>
</evidence>
<dbReference type="FunFam" id="1.10.630.10:FF:000072">
    <property type="entry name" value="3-hydroxyphenylacetate 6 hydroxylase"/>
    <property type="match status" value="1"/>
</dbReference>
<evidence type="ECO:0000313" key="11">
    <source>
        <dbReference type="Proteomes" id="UP001216150"/>
    </source>
</evidence>
<dbReference type="InterPro" id="IPR050364">
    <property type="entry name" value="Cytochrome_P450_fung"/>
</dbReference>
<dbReference type="PANTHER" id="PTHR46300">
    <property type="entry name" value="P450, PUTATIVE (EUROFUNG)-RELATED-RELATED"/>
    <property type="match status" value="1"/>
</dbReference>
<keyword evidence="4" id="KW-0560">Oxidoreductase</keyword>
<reference evidence="10 11" key="1">
    <citation type="journal article" date="2023" name="IMA Fungus">
        <title>Comparative genomic study of the Penicillium genus elucidates a diverse pangenome and 15 lateral gene transfer events.</title>
        <authorList>
            <person name="Petersen C."/>
            <person name="Sorensen T."/>
            <person name="Nielsen M.R."/>
            <person name="Sondergaard T.E."/>
            <person name="Sorensen J.L."/>
            <person name="Fitzpatrick D.A."/>
            <person name="Frisvad J.C."/>
            <person name="Nielsen K.L."/>
        </authorList>
    </citation>
    <scope>NUCLEOTIDE SEQUENCE [LARGE SCALE GENOMIC DNA]</scope>
    <source>
        <strain evidence="10 11">IBT 29057</strain>
    </source>
</reference>
<dbReference type="InterPro" id="IPR001128">
    <property type="entry name" value="Cyt_P450"/>
</dbReference>
<keyword evidence="6" id="KW-0520">NAD</keyword>
<dbReference type="PANTHER" id="PTHR46300:SF9">
    <property type="entry name" value="P450, PUTATIVE-RELATED"/>
    <property type="match status" value="1"/>
</dbReference>
<evidence type="ECO:0000313" key="10">
    <source>
        <dbReference type="EMBL" id="KAJ5568886.1"/>
    </source>
</evidence>
<dbReference type="GO" id="GO:0016705">
    <property type="term" value="F:oxidoreductase activity, acting on paired donors, with incorporation or reduction of molecular oxygen"/>
    <property type="evidence" value="ECO:0007669"/>
    <property type="project" value="InterPro"/>
</dbReference>
<accession>A0AAD6D9U1</accession>
<dbReference type="Pfam" id="PF00067">
    <property type="entry name" value="p450"/>
    <property type="match status" value="1"/>
</dbReference>
<dbReference type="InterPro" id="IPR036396">
    <property type="entry name" value="Cyt_P450_sf"/>
</dbReference>
<comment type="similarity">
    <text evidence="1">Belongs to the cytochrome P450 family.</text>
</comment>
<dbReference type="InterPro" id="IPR002401">
    <property type="entry name" value="Cyt_P450_E_grp-I"/>
</dbReference>
<proteinExistence type="inferred from homology"/>
<dbReference type="AlphaFoldDB" id="A0AAD6D9U1"/>
<dbReference type="GO" id="GO:0005506">
    <property type="term" value="F:iron ion binding"/>
    <property type="evidence" value="ECO:0007669"/>
    <property type="project" value="InterPro"/>
</dbReference>
<dbReference type="Gene3D" id="1.10.630.10">
    <property type="entry name" value="Cytochrome P450"/>
    <property type="match status" value="1"/>
</dbReference>
<gene>
    <name evidence="10" type="ORF">N7450_011372</name>
</gene>
<evidence type="ECO:0000256" key="9">
    <source>
        <dbReference type="PIRSR" id="PIRSR602401-1"/>
    </source>
</evidence>
<dbReference type="PRINTS" id="PR00463">
    <property type="entry name" value="EP450I"/>
</dbReference>
<evidence type="ECO:0000256" key="2">
    <source>
        <dbReference type="ARBA" id="ARBA00022617"/>
    </source>
</evidence>
<keyword evidence="2 9" id="KW-0349">Heme</keyword>
<comment type="cofactor">
    <cofactor evidence="9">
        <name>heme</name>
        <dbReference type="ChEBI" id="CHEBI:30413"/>
    </cofactor>
</comment>
<sequence length="524" mass="58409">MPSPTTKSVFLQISTMAIASLISSIQSHLQSTPIHHSLALASILLPIIYVILNEFIRSSVRVKGLKGPTGFPLIGNLAQIRVNAAEQYRIWSKVHGPVYQIMLGNVPVVVVNSAASAKVLFGQNAQALSSRPEFYTFHKIVSNTAGTTIGTSPYSDSLKRRRKGAASALNRPSVESYVSHLDVESKSFVEELFRYGNAGKSPVDPMPMIQRLSLSLALTLNWGVRVASQEEDLFDEITHVEEEISRFRSTTGNLQDYIPLLRLNPFSTNSKKAAEMRARRDKYLGALNKDLDERMEKGVHKPCIQANVILDKEAKLNGEELTSISLTMLSGGLDTVTTLVAWSIGLLSTRPDIQDKASKAIEEFYGKGNLCVRRMMIRSVLIYFTVLRLALPRTSIRDITYEGIVIPKGTVFFLNAWACNMDPDVWTDPEEFRPERWLEQPDAPLFTYGMGYRMCAGSLLANRELYLVFMRTLNSFRIEPHDDTDWHPVRGNSDPTSLVAIPQKYKARFVPKDADALGKVLAAA</sequence>
<keyword evidence="5 9" id="KW-0408">Iron</keyword>
<evidence type="ECO:0000256" key="1">
    <source>
        <dbReference type="ARBA" id="ARBA00010617"/>
    </source>
</evidence>
<evidence type="ECO:0000256" key="7">
    <source>
        <dbReference type="ARBA" id="ARBA00023033"/>
    </source>
</evidence>
<keyword evidence="7" id="KW-0503">Monooxygenase</keyword>
<feature type="binding site" description="axial binding residue" evidence="9">
    <location>
        <position position="455"/>
    </location>
    <ligand>
        <name>heme</name>
        <dbReference type="ChEBI" id="CHEBI:30413"/>
    </ligand>
    <ligandPart>
        <name>Fe</name>
        <dbReference type="ChEBI" id="CHEBI:18248"/>
    </ligandPart>
</feature>
<dbReference type="Proteomes" id="UP001216150">
    <property type="component" value="Unassembled WGS sequence"/>
</dbReference>
<evidence type="ECO:0000256" key="5">
    <source>
        <dbReference type="ARBA" id="ARBA00023004"/>
    </source>
</evidence>
<name>A0AAD6D9U1_9EURO</name>
<comment type="pathway">
    <text evidence="8">Aromatic compound metabolism; phenylacetate degradation.</text>
</comment>
<protein>
    <submittedName>
        <fullName evidence="10">Uncharacterized protein</fullName>
    </submittedName>
</protein>
<organism evidence="10 11">
    <name type="scientific">Penicillium hetheringtonii</name>
    <dbReference type="NCBI Taxonomy" id="911720"/>
    <lineage>
        <taxon>Eukaryota</taxon>
        <taxon>Fungi</taxon>
        <taxon>Dikarya</taxon>
        <taxon>Ascomycota</taxon>
        <taxon>Pezizomycotina</taxon>
        <taxon>Eurotiomycetes</taxon>
        <taxon>Eurotiomycetidae</taxon>
        <taxon>Eurotiales</taxon>
        <taxon>Aspergillaceae</taxon>
        <taxon>Penicillium</taxon>
    </lineage>
</organism>
<dbReference type="GO" id="GO:0004497">
    <property type="term" value="F:monooxygenase activity"/>
    <property type="evidence" value="ECO:0007669"/>
    <property type="project" value="UniProtKB-KW"/>
</dbReference>
<dbReference type="GO" id="GO:0043386">
    <property type="term" value="P:mycotoxin biosynthetic process"/>
    <property type="evidence" value="ECO:0007669"/>
    <property type="project" value="UniProtKB-ARBA"/>
</dbReference>
<evidence type="ECO:0000256" key="3">
    <source>
        <dbReference type="ARBA" id="ARBA00022723"/>
    </source>
</evidence>
<keyword evidence="3 9" id="KW-0479">Metal-binding</keyword>
<keyword evidence="11" id="KW-1185">Reference proteome</keyword>
<dbReference type="EMBL" id="JAQJAC010000010">
    <property type="protein sequence ID" value="KAJ5568886.1"/>
    <property type="molecule type" value="Genomic_DNA"/>
</dbReference>